<evidence type="ECO:0000256" key="1">
    <source>
        <dbReference type="ARBA" id="ARBA00004173"/>
    </source>
</evidence>
<dbReference type="RefSeq" id="XP_028346050.1">
    <property type="nucleotide sequence ID" value="XM_028490249.1"/>
</dbReference>
<sequence>MDRVQREGYYCRVELDLTSDGKRRVCCHPSVDVPYEHKKPIPGSDPVHNNEETHDQVQKKQTRRKRSQPCTVCSSMAANRCFVYLVLLII</sequence>
<dbReference type="GO" id="GO:0005762">
    <property type="term" value="C:mitochondrial large ribosomal subunit"/>
    <property type="evidence" value="ECO:0007669"/>
    <property type="project" value="TreeGrafter"/>
</dbReference>
<comment type="subcellular location">
    <subcellularLocation>
        <location evidence="1">Mitochondrion</location>
    </subcellularLocation>
</comment>
<dbReference type="OrthoDB" id="1107506at2759"/>
<evidence type="ECO:0000313" key="12">
    <source>
        <dbReference type="RefSeq" id="XP_028346050.1"/>
    </source>
</evidence>
<evidence type="ECO:0000313" key="10">
    <source>
        <dbReference type="RefSeq" id="XP_028346048.1"/>
    </source>
</evidence>
<dbReference type="KEGG" id="pcad:114486354"/>
<feature type="region of interest" description="Disordered" evidence="8">
    <location>
        <begin position="35"/>
        <end position="68"/>
    </location>
</feature>
<name>A0A455BAQ4_PHYMC</name>
<keyword evidence="3" id="KW-0809">Transit peptide</keyword>
<accession>A0A455BAQ4</accession>
<evidence type="ECO:0000313" key="9">
    <source>
        <dbReference type="Proteomes" id="UP000248484"/>
    </source>
</evidence>
<gene>
    <name evidence="10 11 12" type="primary">LOC114486354</name>
</gene>
<dbReference type="Pfam" id="PF10210">
    <property type="entry name" value="MRP-S32"/>
    <property type="match status" value="1"/>
</dbReference>
<dbReference type="GeneID" id="114486354"/>
<keyword evidence="6" id="KW-0687">Ribonucleoprotein</keyword>
<comment type="similarity">
    <text evidence="2">Belongs to the mitochondrion-specific ribosomal protein mL42 family.</text>
</comment>
<proteinExistence type="inferred from homology"/>
<evidence type="ECO:0000256" key="5">
    <source>
        <dbReference type="ARBA" id="ARBA00023128"/>
    </source>
</evidence>
<keyword evidence="5" id="KW-0496">Mitochondrion</keyword>
<organism evidence="9 12">
    <name type="scientific">Physeter macrocephalus</name>
    <name type="common">Sperm whale</name>
    <name type="synonym">Physeter catodon</name>
    <dbReference type="NCBI Taxonomy" id="9755"/>
    <lineage>
        <taxon>Eukaryota</taxon>
        <taxon>Metazoa</taxon>
        <taxon>Chordata</taxon>
        <taxon>Craniata</taxon>
        <taxon>Vertebrata</taxon>
        <taxon>Euteleostomi</taxon>
        <taxon>Mammalia</taxon>
        <taxon>Eutheria</taxon>
        <taxon>Laurasiatheria</taxon>
        <taxon>Artiodactyla</taxon>
        <taxon>Whippomorpha</taxon>
        <taxon>Cetacea</taxon>
        <taxon>Odontoceti</taxon>
        <taxon>Physeteridae</taxon>
        <taxon>Physeter</taxon>
    </lineage>
</organism>
<evidence type="ECO:0000256" key="8">
    <source>
        <dbReference type="SAM" id="MobiDB-lite"/>
    </source>
</evidence>
<evidence type="ECO:0000256" key="3">
    <source>
        <dbReference type="ARBA" id="ARBA00022946"/>
    </source>
</evidence>
<evidence type="ECO:0000256" key="4">
    <source>
        <dbReference type="ARBA" id="ARBA00022980"/>
    </source>
</evidence>
<keyword evidence="4" id="KW-0689">Ribosomal protein</keyword>
<dbReference type="PANTHER" id="PTHR13450:SF4">
    <property type="entry name" value="LARGE RIBOSOMAL SUBUNIT PROTEIN ML42"/>
    <property type="match status" value="1"/>
</dbReference>
<evidence type="ECO:0000256" key="6">
    <source>
        <dbReference type="ARBA" id="ARBA00023274"/>
    </source>
</evidence>
<reference evidence="10 11" key="1">
    <citation type="submission" date="2025-04" db="UniProtKB">
        <authorList>
            <consortium name="RefSeq"/>
        </authorList>
    </citation>
    <scope>IDENTIFICATION</scope>
    <source>
        <tissue evidence="10 11">Muscle</tissue>
    </source>
</reference>
<dbReference type="InterPro" id="IPR019346">
    <property type="entry name" value="Ribosomal_mL42"/>
</dbReference>
<dbReference type="RefSeq" id="XP_028346048.1">
    <property type="nucleotide sequence ID" value="XM_028490247.1"/>
</dbReference>
<evidence type="ECO:0000313" key="11">
    <source>
        <dbReference type="RefSeq" id="XP_028346049.1"/>
    </source>
</evidence>
<evidence type="ECO:0000256" key="2">
    <source>
        <dbReference type="ARBA" id="ARBA00005556"/>
    </source>
</evidence>
<dbReference type="AlphaFoldDB" id="A0A455BAQ4"/>
<keyword evidence="9" id="KW-1185">Reference proteome</keyword>
<dbReference type="RefSeq" id="XP_028346049.1">
    <property type="nucleotide sequence ID" value="XM_028490248.1"/>
</dbReference>
<evidence type="ECO:0000256" key="7">
    <source>
        <dbReference type="ARBA" id="ARBA00035189"/>
    </source>
</evidence>
<feature type="compositionally biased region" description="Basic and acidic residues" evidence="8">
    <location>
        <begin position="48"/>
        <end position="58"/>
    </location>
</feature>
<dbReference type="PANTHER" id="PTHR13450">
    <property type="entry name" value="MITOCHONDRIAL 39S RIBOSOMAL PROTEIN L42"/>
    <property type="match status" value="1"/>
</dbReference>
<dbReference type="Proteomes" id="UP000248484">
    <property type="component" value="Chromosome 5"/>
</dbReference>
<protein>
    <recommendedName>
        <fullName evidence="7">Large ribosomal subunit protein mL42</fullName>
    </recommendedName>
</protein>